<evidence type="ECO:0000313" key="2">
    <source>
        <dbReference type="Proteomes" id="UP001164539"/>
    </source>
</evidence>
<organism evidence="1 2">
    <name type="scientific">Melia azedarach</name>
    <name type="common">Chinaberry tree</name>
    <dbReference type="NCBI Taxonomy" id="155640"/>
    <lineage>
        <taxon>Eukaryota</taxon>
        <taxon>Viridiplantae</taxon>
        <taxon>Streptophyta</taxon>
        <taxon>Embryophyta</taxon>
        <taxon>Tracheophyta</taxon>
        <taxon>Spermatophyta</taxon>
        <taxon>Magnoliopsida</taxon>
        <taxon>eudicotyledons</taxon>
        <taxon>Gunneridae</taxon>
        <taxon>Pentapetalae</taxon>
        <taxon>rosids</taxon>
        <taxon>malvids</taxon>
        <taxon>Sapindales</taxon>
        <taxon>Meliaceae</taxon>
        <taxon>Melia</taxon>
    </lineage>
</organism>
<dbReference type="Proteomes" id="UP001164539">
    <property type="component" value="Chromosome 1"/>
</dbReference>
<accession>A0ACC1YYC9</accession>
<comment type="caution">
    <text evidence="1">The sequence shown here is derived from an EMBL/GenBank/DDBJ whole genome shotgun (WGS) entry which is preliminary data.</text>
</comment>
<name>A0ACC1YYC9_MELAZ</name>
<reference evidence="1 2" key="1">
    <citation type="journal article" date="2023" name="Science">
        <title>Complex scaffold remodeling in plant triterpene biosynthesis.</title>
        <authorList>
            <person name="De La Pena R."/>
            <person name="Hodgson H."/>
            <person name="Liu J.C."/>
            <person name="Stephenson M.J."/>
            <person name="Martin A.C."/>
            <person name="Owen C."/>
            <person name="Harkess A."/>
            <person name="Leebens-Mack J."/>
            <person name="Jimenez L.E."/>
            <person name="Osbourn A."/>
            <person name="Sattely E.S."/>
        </authorList>
    </citation>
    <scope>NUCLEOTIDE SEQUENCE [LARGE SCALE GENOMIC DNA]</scope>
    <source>
        <strain evidence="2">cv. JPN11</strain>
        <tissue evidence="1">Leaf</tissue>
    </source>
</reference>
<sequence>MASVSTSTYPYPTSFNRRPESISKPVRGESLPVPVSKPEIDLRTRRLATSVNDANAERRRLLDLEKLKQREARERKEEVNRKVASKKAISVILRREATKAVIEKKRGPINSKKLLPRTVLEALHERITALRWESALKVFELLREQLWYKPYSGVYIKLIVMLGKCKQPEKAHELFQEMIDEGCGVNTQSYTALLSAYGRSRLFDKAFSLLELMKNTPNCRPDVNTYSILIKSCLEVFAIDKVQALLSDMSAQGIRPNTVTYNTLIDAYGKAKMFAEMESTLVKMLSEDCEPDVWTMNSTLRAFGNSGQIETMEKCYEKFQSAGIEPTINTFNILLDSYGKAGNYEKMSAVMEYMQKYHYSWTIVTYNIVIDAFGRAGDLKQMEYLFRLMRSERIKPSCVTLCSLVRAYGQAGEPEKIGGVLRFIENSDIMLDTVFFNCLVDAYGRLGRLAEMKEVLEMMQQRGCKPDKVTYRTMVKAYSISGMTSHAKELRDLVESAEEVRAGMKKADF</sequence>
<evidence type="ECO:0000313" key="1">
    <source>
        <dbReference type="EMBL" id="KAJ4728476.1"/>
    </source>
</evidence>
<gene>
    <name evidence="1" type="ORF">OWV82_001400</name>
</gene>
<proteinExistence type="predicted"/>
<protein>
    <submittedName>
        <fullName evidence="1">Pentatricopeptide repeat-containing protein</fullName>
    </submittedName>
</protein>
<dbReference type="EMBL" id="CM051394">
    <property type="protein sequence ID" value="KAJ4728476.1"/>
    <property type="molecule type" value="Genomic_DNA"/>
</dbReference>
<keyword evidence="2" id="KW-1185">Reference proteome</keyword>